<evidence type="ECO:0000313" key="2">
    <source>
        <dbReference type="Proteomes" id="UP000828048"/>
    </source>
</evidence>
<gene>
    <name evidence="1" type="ORF">Vadar_011292</name>
</gene>
<name>A0ACB7XGU6_9ERIC</name>
<keyword evidence="2" id="KW-1185">Reference proteome</keyword>
<evidence type="ECO:0000313" key="1">
    <source>
        <dbReference type="EMBL" id="KAH7840008.1"/>
    </source>
</evidence>
<organism evidence="1 2">
    <name type="scientific">Vaccinium darrowii</name>
    <dbReference type="NCBI Taxonomy" id="229202"/>
    <lineage>
        <taxon>Eukaryota</taxon>
        <taxon>Viridiplantae</taxon>
        <taxon>Streptophyta</taxon>
        <taxon>Embryophyta</taxon>
        <taxon>Tracheophyta</taxon>
        <taxon>Spermatophyta</taxon>
        <taxon>Magnoliopsida</taxon>
        <taxon>eudicotyledons</taxon>
        <taxon>Gunneridae</taxon>
        <taxon>Pentapetalae</taxon>
        <taxon>asterids</taxon>
        <taxon>Ericales</taxon>
        <taxon>Ericaceae</taxon>
        <taxon>Vaccinioideae</taxon>
        <taxon>Vaccinieae</taxon>
        <taxon>Vaccinium</taxon>
    </lineage>
</organism>
<accession>A0ACB7XGU6</accession>
<sequence length="876" mass="99205">MELETPCKSQVLHDDLNLSRGSKIEETDRLLPAVRRADDFGADKSSGSVEEREEFPEDFDTYLRKKLNWSRLEYDGGDSHVSGWVFWNRQDDRPKTLPVSDFENVVVFPDSRPKLEDKIRLALGRIILHPQYDWCDESFLHNLCNVFQELGLQSSDVHKHCEIKYKDEDKEALTTAFHELTLLLKLVYESHKLPLALTWVPCNACDALLLGQRSSNGGEYLQSFKANDNHLVKSLIASTGYHLRKGHLAKMVLGSTSMLYCSDVTQFSITEYPLVPFARQFKLSGWFTVCLHSRHTGEYVYMLEFFLKDNENTLTQVSTILGTMEKNSGTFKLASGKELGEVLSVEIFDFCNGQRYHNVQRIQASLELLNDGDDGMNVINAEQGDTVATISKRGTTKSQEREHKKIGVRFNISLEDVLQFSALSRKDAAEKLKVSESTLKRVCRKYGIHRWPPRDLNKEEVLPLPLPNFEDIGHLDSPEEMEVDEVDATKYGPHDVRTESTDHSRPSSSHLENESLVTIENLQHFGHGSEDFERSLGGSVSTMKRIGRQQGIKRRPYRQNGGGAMKQLDSDQPSMDEVNNGRSSIGAEHSQLDVTFSEERSIITQDRKKGKTGVKIEIPLEVVLQYSNLRLDNAARELKVSSSTLKRVCRQYGIHRWPPRNIDDVGAPLPSHDVPPRNLDKVGAPLPSLVELQEGISELTSDRPLASDSRNYRIPLRPPPNRNKVGAPGPSHVEHQDGSSQLTSDMPSKQTPLREEGILQLTLDRPSNQALDDGTHVKPRDTAVQDTKTVTIRAKYVNVTLKFQLPLRSRLEELHQQVGKRLNLKPEAYDIFYEDDDGELILMVCDDDLTECINTNRSRSSSKNSIVVLIERKKLM</sequence>
<reference evidence="1 2" key="1">
    <citation type="journal article" date="2021" name="Hortic Res">
        <title>High-quality reference genome and annotation aids understanding of berry development for evergreen blueberry (Vaccinium darrowii).</title>
        <authorList>
            <person name="Yu J."/>
            <person name="Hulse-Kemp A.M."/>
            <person name="Babiker E."/>
            <person name="Staton M."/>
        </authorList>
    </citation>
    <scope>NUCLEOTIDE SEQUENCE [LARGE SCALE GENOMIC DNA]</scope>
    <source>
        <strain evidence="2">cv. NJ 8807/NJ 8810</strain>
        <tissue evidence="1">Young leaf</tissue>
    </source>
</reference>
<dbReference type="EMBL" id="CM037160">
    <property type="protein sequence ID" value="KAH7840008.1"/>
    <property type="molecule type" value="Genomic_DNA"/>
</dbReference>
<comment type="caution">
    <text evidence="1">The sequence shown here is derived from an EMBL/GenBank/DDBJ whole genome shotgun (WGS) entry which is preliminary data.</text>
</comment>
<dbReference type="Proteomes" id="UP000828048">
    <property type="component" value="Chromosome 10"/>
</dbReference>
<proteinExistence type="predicted"/>
<protein>
    <submittedName>
        <fullName evidence="1">Uncharacterized protein</fullName>
    </submittedName>
</protein>